<proteinExistence type="predicted"/>
<name>A0AA88I694_ARTSF</name>
<evidence type="ECO:0000313" key="5">
    <source>
        <dbReference type="EMBL" id="KAK2722600.1"/>
    </source>
</evidence>
<feature type="compositionally biased region" description="Basic and acidic residues" evidence="3">
    <location>
        <begin position="7"/>
        <end position="18"/>
    </location>
</feature>
<feature type="compositionally biased region" description="Polar residues" evidence="3">
    <location>
        <begin position="37"/>
        <end position="48"/>
    </location>
</feature>
<feature type="region of interest" description="Disordered" evidence="3">
    <location>
        <begin position="1"/>
        <end position="48"/>
    </location>
</feature>
<accession>A0AA88I694</accession>
<evidence type="ECO:0000256" key="1">
    <source>
        <dbReference type="ARBA" id="ARBA00023054"/>
    </source>
</evidence>
<dbReference type="GO" id="GO:0005794">
    <property type="term" value="C:Golgi apparatus"/>
    <property type="evidence" value="ECO:0007669"/>
    <property type="project" value="TreeGrafter"/>
</dbReference>
<dbReference type="AlphaFoldDB" id="A0AA88I694"/>
<dbReference type="Proteomes" id="UP001187531">
    <property type="component" value="Unassembled WGS sequence"/>
</dbReference>
<keyword evidence="1 2" id="KW-0175">Coiled coil</keyword>
<reference evidence="5" key="1">
    <citation type="submission" date="2023-07" db="EMBL/GenBank/DDBJ databases">
        <title>Chromosome-level genome assembly of Artemia franciscana.</title>
        <authorList>
            <person name="Jo E."/>
        </authorList>
    </citation>
    <scope>NUCLEOTIDE SEQUENCE</scope>
    <source>
        <tissue evidence="5">Whole body</tissue>
    </source>
</reference>
<comment type="caution">
    <text evidence="5">The sequence shown here is derived from an EMBL/GenBank/DDBJ whole genome shotgun (WGS) entry which is preliminary data.</text>
</comment>
<dbReference type="PROSITE" id="PS50913">
    <property type="entry name" value="GRIP"/>
    <property type="match status" value="1"/>
</dbReference>
<sequence>MFKKLKEKIEETSGEDLRNAATSFMPPIPALKKDTRASQGSIAHGSQKSLASISASMTSISDQTIVQDLSSNQTKGETKLGNADQKAVFEEKESQCSFPNEKCDLMEQLIDEVNELKQALKDKDTSIHALSDANKTLEIKLLEVSDSLKVKNNELIFYMDELEKLNNRNVALEHEKLLSSSATELLENSKKTIEEDLHHLRESNNKLSDLNGYLVKKVSSLEAEVEELSQKVMSSRNFVDVENSDSYKIIVSQVNSLKEEVEEKNKNIKYLQQLLSGVRKELQKQIKVPDVKEITIVPDCVSAPEATQLIDANKEDVNFQYLKNVIFKFLTSDDYEGKHLVRAVSTLLKLTKAEEKFLLEMLEWRNSWFRSRPNLPKGENL</sequence>
<dbReference type="Gene3D" id="1.10.220.60">
    <property type="entry name" value="GRIP domain"/>
    <property type="match status" value="1"/>
</dbReference>
<evidence type="ECO:0000259" key="4">
    <source>
        <dbReference type="PROSITE" id="PS50913"/>
    </source>
</evidence>
<dbReference type="SMART" id="SM00755">
    <property type="entry name" value="Grip"/>
    <property type="match status" value="1"/>
</dbReference>
<evidence type="ECO:0000313" key="6">
    <source>
        <dbReference type="Proteomes" id="UP001187531"/>
    </source>
</evidence>
<organism evidence="5 6">
    <name type="scientific">Artemia franciscana</name>
    <name type="common">Brine shrimp</name>
    <name type="synonym">Artemia sanfranciscana</name>
    <dbReference type="NCBI Taxonomy" id="6661"/>
    <lineage>
        <taxon>Eukaryota</taxon>
        <taxon>Metazoa</taxon>
        <taxon>Ecdysozoa</taxon>
        <taxon>Arthropoda</taxon>
        <taxon>Crustacea</taxon>
        <taxon>Branchiopoda</taxon>
        <taxon>Anostraca</taxon>
        <taxon>Artemiidae</taxon>
        <taxon>Artemia</taxon>
    </lineage>
</organism>
<dbReference type="Pfam" id="PF01465">
    <property type="entry name" value="GRIP"/>
    <property type="match status" value="1"/>
</dbReference>
<dbReference type="InterPro" id="IPR000237">
    <property type="entry name" value="GRIP_dom"/>
</dbReference>
<dbReference type="InterPro" id="IPR051952">
    <property type="entry name" value="Golgi-autophagy_related"/>
</dbReference>
<feature type="coiled-coil region" evidence="2">
    <location>
        <begin position="103"/>
        <end position="210"/>
    </location>
</feature>
<feature type="domain" description="GRIP" evidence="4">
    <location>
        <begin position="312"/>
        <end position="361"/>
    </location>
</feature>
<gene>
    <name evidence="5" type="ORF">QYM36_002959</name>
</gene>
<protein>
    <recommendedName>
        <fullName evidence="4">GRIP domain-containing protein</fullName>
    </recommendedName>
</protein>
<dbReference type="PANTHER" id="PTHR23157:SF24">
    <property type="entry name" value="GOLGIN SUBFAMILY A MEMBER 1"/>
    <property type="match status" value="1"/>
</dbReference>
<keyword evidence="6" id="KW-1185">Reference proteome</keyword>
<dbReference type="PANTHER" id="PTHR23157">
    <property type="entry name" value="GRIP AND COILED-COIL DOMAIN-CONTAINING PROTEIN 1"/>
    <property type="match status" value="1"/>
</dbReference>
<evidence type="ECO:0000256" key="2">
    <source>
        <dbReference type="SAM" id="Coils"/>
    </source>
</evidence>
<feature type="coiled-coil region" evidence="2">
    <location>
        <begin position="247"/>
        <end position="274"/>
    </location>
</feature>
<dbReference type="EMBL" id="JAVRJZ010000005">
    <property type="protein sequence ID" value="KAK2722600.1"/>
    <property type="molecule type" value="Genomic_DNA"/>
</dbReference>
<evidence type="ECO:0000256" key="3">
    <source>
        <dbReference type="SAM" id="MobiDB-lite"/>
    </source>
</evidence>